<dbReference type="InterPro" id="IPR046956">
    <property type="entry name" value="RLP23-like"/>
</dbReference>
<evidence type="ECO:0000256" key="3">
    <source>
        <dbReference type="ARBA" id="ARBA00022475"/>
    </source>
</evidence>
<dbReference type="InterPro" id="IPR013210">
    <property type="entry name" value="LRR_N_plant-typ"/>
</dbReference>
<evidence type="ECO:0000256" key="7">
    <source>
        <dbReference type="ARBA" id="ARBA00022737"/>
    </source>
</evidence>
<reference evidence="13 14" key="1">
    <citation type="journal article" date="2019" name="Sci. Rep.">
        <title>A high-quality genome of Eragrostis curvula grass provides insights into Poaceae evolution and supports new strategies to enhance forage quality.</title>
        <authorList>
            <person name="Carballo J."/>
            <person name="Santos B.A.C.M."/>
            <person name="Zappacosta D."/>
            <person name="Garbus I."/>
            <person name="Selva J.P."/>
            <person name="Gallo C.A."/>
            <person name="Diaz A."/>
            <person name="Albertini E."/>
            <person name="Caccamo M."/>
            <person name="Echenique V."/>
        </authorList>
    </citation>
    <scope>NUCLEOTIDE SEQUENCE [LARGE SCALE GENOMIC DNA]</scope>
    <source>
        <strain evidence="14">cv. Victoria</strain>
        <tissue evidence="13">Leaf</tissue>
    </source>
</reference>
<comment type="subcellular location">
    <subcellularLocation>
        <location evidence="1">Cell membrane</location>
        <topology evidence="1">Single-pass type I membrane protein</topology>
    </subcellularLocation>
</comment>
<accession>A0A5J9W7T7</accession>
<evidence type="ECO:0000256" key="11">
    <source>
        <dbReference type="SAM" id="SignalP"/>
    </source>
</evidence>
<evidence type="ECO:0000256" key="4">
    <source>
        <dbReference type="ARBA" id="ARBA00022614"/>
    </source>
</evidence>
<dbReference type="Proteomes" id="UP000324897">
    <property type="component" value="Unassembled WGS sequence"/>
</dbReference>
<dbReference type="EMBL" id="RWGY01000005">
    <property type="protein sequence ID" value="TVU43440.1"/>
    <property type="molecule type" value="Genomic_DNA"/>
</dbReference>
<dbReference type="GO" id="GO:0005886">
    <property type="term" value="C:plasma membrane"/>
    <property type="evidence" value="ECO:0007669"/>
    <property type="project" value="UniProtKB-SubCell"/>
</dbReference>
<name>A0A5J9W7T7_9POAL</name>
<dbReference type="Pfam" id="PF00560">
    <property type="entry name" value="LRR_1"/>
    <property type="match status" value="4"/>
</dbReference>
<dbReference type="Gene3D" id="3.80.10.10">
    <property type="entry name" value="Ribonuclease Inhibitor"/>
    <property type="match status" value="4"/>
</dbReference>
<organism evidence="13 14">
    <name type="scientific">Eragrostis curvula</name>
    <name type="common">weeping love grass</name>
    <dbReference type="NCBI Taxonomy" id="38414"/>
    <lineage>
        <taxon>Eukaryota</taxon>
        <taxon>Viridiplantae</taxon>
        <taxon>Streptophyta</taxon>
        <taxon>Embryophyta</taxon>
        <taxon>Tracheophyta</taxon>
        <taxon>Spermatophyta</taxon>
        <taxon>Magnoliopsida</taxon>
        <taxon>Liliopsida</taxon>
        <taxon>Poales</taxon>
        <taxon>Poaceae</taxon>
        <taxon>PACMAD clade</taxon>
        <taxon>Chloridoideae</taxon>
        <taxon>Eragrostideae</taxon>
        <taxon>Eragrostidinae</taxon>
        <taxon>Eragrostis</taxon>
    </lineage>
</organism>
<dbReference type="FunFam" id="3.80.10.10:FF:000041">
    <property type="entry name" value="LRR receptor-like serine/threonine-protein kinase ERECTA"/>
    <property type="match status" value="1"/>
</dbReference>
<keyword evidence="8" id="KW-1133">Transmembrane helix</keyword>
<evidence type="ECO:0000256" key="10">
    <source>
        <dbReference type="ARBA" id="ARBA00023180"/>
    </source>
</evidence>
<comment type="caution">
    <text evidence="13">The sequence shown here is derived from an EMBL/GenBank/DDBJ whole genome shotgun (WGS) entry which is preliminary data.</text>
</comment>
<keyword evidence="10" id="KW-0325">Glycoprotein</keyword>
<protein>
    <recommendedName>
        <fullName evidence="12">Leucine-rich repeat-containing N-terminal plant-type domain-containing protein</fullName>
    </recommendedName>
</protein>
<keyword evidence="6 11" id="KW-0732">Signal</keyword>
<evidence type="ECO:0000259" key="12">
    <source>
        <dbReference type="Pfam" id="PF08263"/>
    </source>
</evidence>
<dbReference type="InterPro" id="IPR032675">
    <property type="entry name" value="LRR_dom_sf"/>
</dbReference>
<keyword evidence="14" id="KW-1185">Reference proteome</keyword>
<keyword evidence="4" id="KW-0433">Leucine-rich repeat</keyword>
<proteinExistence type="inferred from homology"/>
<evidence type="ECO:0000313" key="13">
    <source>
        <dbReference type="EMBL" id="TVU43440.1"/>
    </source>
</evidence>
<feature type="chain" id="PRO_5023842020" description="Leucine-rich repeat-containing N-terminal plant-type domain-containing protein" evidence="11">
    <location>
        <begin position="21"/>
        <end position="580"/>
    </location>
</feature>
<dbReference type="InterPro" id="IPR001611">
    <property type="entry name" value="Leu-rich_rpt"/>
</dbReference>
<evidence type="ECO:0000256" key="5">
    <source>
        <dbReference type="ARBA" id="ARBA00022692"/>
    </source>
</evidence>
<dbReference type="SMART" id="SM00369">
    <property type="entry name" value="LRR_TYP"/>
    <property type="match status" value="4"/>
</dbReference>
<dbReference type="InterPro" id="IPR003591">
    <property type="entry name" value="Leu-rich_rpt_typical-subtyp"/>
</dbReference>
<comment type="similarity">
    <text evidence="2">Belongs to the RLP family.</text>
</comment>
<dbReference type="PANTHER" id="PTHR48063:SF112">
    <property type="entry name" value="RECEPTOR LIKE PROTEIN 30-LIKE"/>
    <property type="match status" value="1"/>
</dbReference>
<keyword evidence="9" id="KW-0472">Membrane</keyword>
<dbReference type="PRINTS" id="PR00019">
    <property type="entry name" value="LEURICHRPT"/>
</dbReference>
<keyword evidence="3" id="KW-1003">Cell membrane</keyword>
<dbReference type="Gramene" id="TVU43440">
    <property type="protein sequence ID" value="TVU43440"/>
    <property type="gene ID" value="EJB05_09913"/>
</dbReference>
<keyword evidence="5" id="KW-0812">Transmembrane</keyword>
<keyword evidence="7" id="KW-0677">Repeat</keyword>
<evidence type="ECO:0000313" key="14">
    <source>
        <dbReference type="Proteomes" id="UP000324897"/>
    </source>
</evidence>
<dbReference type="PANTHER" id="PTHR48063">
    <property type="entry name" value="LRR RECEPTOR-LIKE KINASE"/>
    <property type="match status" value="1"/>
</dbReference>
<feature type="signal peptide" evidence="11">
    <location>
        <begin position="1"/>
        <end position="20"/>
    </location>
</feature>
<evidence type="ECO:0000256" key="1">
    <source>
        <dbReference type="ARBA" id="ARBA00004251"/>
    </source>
</evidence>
<gene>
    <name evidence="13" type="ORF">EJB05_09913</name>
</gene>
<evidence type="ECO:0000256" key="8">
    <source>
        <dbReference type="ARBA" id="ARBA00022989"/>
    </source>
</evidence>
<evidence type="ECO:0000256" key="9">
    <source>
        <dbReference type="ARBA" id="ARBA00023136"/>
    </source>
</evidence>
<dbReference type="AlphaFoldDB" id="A0A5J9W7T7"/>
<dbReference type="OrthoDB" id="1394818at2759"/>
<dbReference type="SUPFAM" id="SSF52058">
    <property type="entry name" value="L domain-like"/>
    <property type="match status" value="1"/>
</dbReference>
<sequence>MASIGWALLLFLAQLHKLFSTSSAHADASNLTRLAVHFLCRPGQADTLLQLKKSFFFDDTSATRLQSWRDGTDCCLWEGVGCDASSGNVTVLDLNNRGLFSFGLDPTIFNLTSLRQLDLSMNELSFIQSDNIPATGFERLALLSHLNLSSAGFQGQVPIGISKLVNLLSLDISNFFDDAYFYEPSDNYYENSNSLYESNFGTLVANLSNLKELYFDGVDLSLSGDEWWISLATAVPNLEVLSLAGCHLSGPIHKSLARLHSLSVINLQQNDITAGPFPEFFMDFLSLTVLQLSDTNLQGWFPSKSFQSKNLRFLDLSGNHNLSGHVPNFSNASSLEILRLTGTNFSSAKPVPLSDLKLLKELRLDGSLVSVDFLSSLGRLGSLRQLYLGFNSVSALRSIFTWIGYHHNLTSLQIRGYNFSMTTPSSLSSFKTLSRLTMYQCNLPGPIISAIGNLIDMQTLELIDCTSYGSIPSSFGNLTSLINLYVTGSTFSGPLPAAVGNLTSLKTMEIQGRYISGTIPYTIGQLNKLRRLVLSGCNLSGSIPSSIVNLTQLTILDLSDNSLNGKSIYLLSPFLVLSYA</sequence>
<feature type="domain" description="Leucine-rich repeat-containing N-terminal plant-type" evidence="12">
    <location>
        <begin position="43"/>
        <end position="83"/>
    </location>
</feature>
<evidence type="ECO:0000256" key="2">
    <source>
        <dbReference type="ARBA" id="ARBA00009592"/>
    </source>
</evidence>
<dbReference type="SUPFAM" id="SSF52047">
    <property type="entry name" value="RNI-like"/>
    <property type="match status" value="1"/>
</dbReference>
<feature type="non-terminal residue" evidence="13">
    <location>
        <position position="1"/>
    </location>
</feature>
<dbReference type="Pfam" id="PF08263">
    <property type="entry name" value="LRRNT_2"/>
    <property type="match status" value="1"/>
</dbReference>
<evidence type="ECO:0000256" key="6">
    <source>
        <dbReference type="ARBA" id="ARBA00022729"/>
    </source>
</evidence>